<dbReference type="AlphaFoldDB" id="A0A3D9DHM7"/>
<protein>
    <submittedName>
        <fullName evidence="1">Helix-turn-helix domain-containing protein</fullName>
    </submittedName>
</protein>
<keyword evidence="2" id="KW-1185">Reference proteome</keyword>
<reference evidence="1 2" key="1">
    <citation type="journal article" date="2010" name="Syst. Appl. Microbiol.">
        <title>Four new species of Chryseobacterium from the rhizosphere of coastal sand dune plants, Chryseobacterium elymi sp. nov., Chryseobacterium hagamense sp. nov., Chryseobacterium lathyri sp. nov. and Chryseobacterium rhizosphaerae sp. nov.</title>
        <authorList>
            <person name="Cho S.H."/>
            <person name="Lee K.S."/>
            <person name="Shin D.S."/>
            <person name="Han J.H."/>
            <person name="Park K.S."/>
            <person name="Lee C.H."/>
            <person name="Park K.H."/>
            <person name="Kim S.B."/>
        </authorList>
    </citation>
    <scope>NUCLEOTIDE SEQUENCE [LARGE SCALE GENOMIC DNA]</scope>
    <source>
        <strain evidence="1 2">KCTC 22547</strain>
    </source>
</reference>
<gene>
    <name evidence="1" type="ORF">DRF60_10990</name>
</gene>
<proteinExistence type="predicted"/>
<dbReference type="RefSeq" id="WP_116012113.1">
    <property type="nucleotide sequence ID" value="NZ_QNUH01000008.1"/>
</dbReference>
<dbReference type="EMBL" id="QNUH01000008">
    <property type="protein sequence ID" value="REC77505.1"/>
    <property type="molecule type" value="Genomic_DNA"/>
</dbReference>
<dbReference type="OrthoDB" id="1260127at2"/>
<sequence>MPNYKKLYTDIISHKNPKKWEECSFILAKEELTTLDIINLNEIIFNNTDKEITRFNQQHKSYDKNAIINMLTHQQVNKLNNTQLAIRFKLSRNSVAKWKKKYTL</sequence>
<organism evidence="1 2">
    <name type="scientific">Chryseobacterium elymi</name>
    <dbReference type="NCBI Taxonomy" id="395936"/>
    <lineage>
        <taxon>Bacteria</taxon>
        <taxon>Pseudomonadati</taxon>
        <taxon>Bacteroidota</taxon>
        <taxon>Flavobacteriia</taxon>
        <taxon>Flavobacteriales</taxon>
        <taxon>Weeksellaceae</taxon>
        <taxon>Chryseobacterium group</taxon>
        <taxon>Chryseobacterium</taxon>
    </lineage>
</organism>
<evidence type="ECO:0000313" key="1">
    <source>
        <dbReference type="EMBL" id="REC77505.1"/>
    </source>
</evidence>
<evidence type="ECO:0000313" key="2">
    <source>
        <dbReference type="Proteomes" id="UP000257030"/>
    </source>
</evidence>
<dbReference type="Proteomes" id="UP000257030">
    <property type="component" value="Unassembled WGS sequence"/>
</dbReference>
<accession>A0A3D9DHM7</accession>
<comment type="caution">
    <text evidence="1">The sequence shown here is derived from an EMBL/GenBank/DDBJ whole genome shotgun (WGS) entry which is preliminary data.</text>
</comment>
<name>A0A3D9DHM7_9FLAO</name>